<dbReference type="EMBL" id="OIVN01000424">
    <property type="protein sequence ID" value="SPC79941.1"/>
    <property type="molecule type" value="Genomic_DNA"/>
</dbReference>
<dbReference type="AlphaFoldDB" id="A0A2N9EZ64"/>
<organism evidence="1">
    <name type="scientific">Fagus sylvatica</name>
    <name type="common">Beechnut</name>
    <dbReference type="NCBI Taxonomy" id="28930"/>
    <lineage>
        <taxon>Eukaryota</taxon>
        <taxon>Viridiplantae</taxon>
        <taxon>Streptophyta</taxon>
        <taxon>Embryophyta</taxon>
        <taxon>Tracheophyta</taxon>
        <taxon>Spermatophyta</taxon>
        <taxon>Magnoliopsida</taxon>
        <taxon>eudicotyledons</taxon>
        <taxon>Gunneridae</taxon>
        <taxon>Pentapetalae</taxon>
        <taxon>rosids</taxon>
        <taxon>fabids</taxon>
        <taxon>Fagales</taxon>
        <taxon>Fagaceae</taxon>
        <taxon>Fagus</taxon>
    </lineage>
</organism>
<dbReference type="InterPro" id="IPR022251">
    <property type="entry name" value="DUF3774_wound-induced"/>
</dbReference>
<sequence>MGRNRRVCKFEMAFKAMQQKTKAVAESANNNKGNQMWRIAGGLSQPQRINLDEKRRRRREEKAENLFHLICFGPS</sequence>
<accession>A0A2N9EZ64</accession>
<proteinExistence type="predicted"/>
<dbReference type="Pfam" id="PF12609">
    <property type="entry name" value="DUF3774"/>
    <property type="match status" value="1"/>
</dbReference>
<protein>
    <submittedName>
        <fullName evidence="1">Uncharacterized protein</fullName>
    </submittedName>
</protein>
<gene>
    <name evidence="1" type="ORF">FSB_LOCUS7823</name>
</gene>
<reference evidence="1" key="1">
    <citation type="submission" date="2018-02" db="EMBL/GenBank/DDBJ databases">
        <authorList>
            <person name="Cohen D.B."/>
            <person name="Kent A.D."/>
        </authorList>
    </citation>
    <scope>NUCLEOTIDE SEQUENCE</scope>
</reference>
<name>A0A2N9EZ64_FAGSY</name>
<evidence type="ECO:0000313" key="1">
    <source>
        <dbReference type="EMBL" id="SPC79941.1"/>
    </source>
</evidence>